<evidence type="ECO:0000313" key="2">
    <source>
        <dbReference type="EMBL" id="NEU04792.1"/>
    </source>
</evidence>
<proteinExistence type="inferred from homology"/>
<reference evidence="2 3" key="1">
    <citation type="submission" date="2020-02" db="EMBL/GenBank/DDBJ databases">
        <title>Genome assembly of a novel Clostridium senegalense strain.</title>
        <authorList>
            <person name="Gupta T.B."/>
            <person name="Jauregui R."/>
            <person name="Maclean P."/>
            <person name="Nawarathana A."/>
            <person name="Brightwell G."/>
        </authorList>
    </citation>
    <scope>NUCLEOTIDE SEQUENCE [LARGE SCALE GENOMIC DNA]</scope>
    <source>
        <strain evidence="2 3">AGRFS4</strain>
    </source>
</reference>
<evidence type="ECO:0000313" key="3">
    <source>
        <dbReference type="Proteomes" id="UP000481872"/>
    </source>
</evidence>
<dbReference type="EMBL" id="JAAGPU010000012">
    <property type="protein sequence ID" value="NEU04792.1"/>
    <property type="molecule type" value="Genomic_DNA"/>
</dbReference>
<dbReference type="AlphaFoldDB" id="A0A6M0H5D8"/>
<organism evidence="2 3">
    <name type="scientific">Clostridium senegalense</name>
    <dbReference type="NCBI Taxonomy" id="1465809"/>
    <lineage>
        <taxon>Bacteria</taxon>
        <taxon>Bacillati</taxon>
        <taxon>Bacillota</taxon>
        <taxon>Clostridia</taxon>
        <taxon>Eubacteriales</taxon>
        <taxon>Clostridiaceae</taxon>
        <taxon>Clostridium</taxon>
    </lineage>
</organism>
<dbReference type="Proteomes" id="UP000481872">
    <property type="component" value="Unassembled WGS sequence"/>
</dbReference>
<keyword evidence="1" id="KW-0547">Nucleotide-binding</keyword>
<dbReference type="PIRSF" id="PIRSF036409">
    <property type="entry name" value="EutP_PduV"/>
    <property type="match status" value="1"/>
</dbReference>
<comment type="similarity">
    <text evidence="1">Belongs to the EutP/PduV family.</text>
</comment>
<dbReference type="NCBIfam" id="TIGR02528">
    <property type="entry name" value="EutP"/>
    <property type="match status" value="1"/>
</dbReference>
<dbReference type="InterPro" id="IPR012381">
    <property type="entry name" value="EutP_PduV"/>
</dbReference>
<dbReference type="PANTHER" id="PTHR40453:SF1">
    <property type="entry name" value="PROTEIN YOEF"/>
    <property type="match status" value="1"/>
</dbReference>
<accession>A0A6M0H5D8</accession>
<dbReference type="RefSeq" id="WP_082761251.1">
    <property type="nucleotide sequence ID" value="NZ_JAAGPU010000012.1"/>
</dbReference>
<dbReference type="Gene3D" id="3.40.50.300">
    <property type="entry name" value="P-loop containing nucleotide triphosphate hydrolases"/>
    <property type="match status" value="1"/>
</dbReference>
<sequence>MKKVMLIGSIGAGKTTLTQSLKNQLIEYKKTQAIEFNDFIIDTPGEYIENRIYYNALIVTSAEADVIGLLHDCTNENINFPPGFGNMFNKPVIGICTKTDLCDNEDKILRSHEFLKIAGADRIFNISVVNNNGIEELKKYLEIF</sequence>
<dbReference type="GO" id="GO:0005524">
    <property type="term" value="F:ATP binding"/>
    <property type="evidence" value="ECO:0007669"/>
    <property type="project" value="UniProtKB-UniRule"/>
</dbReference>
<dbReference type="Pfam" id="PF10662">
    <property type="entry name" value="PduV-EutP"/>
    <property type="match status" value="1"/>
</dbReference>
<dbReference type="PANTHER" id="PTHR40453">
    <property type="entry name" value="PROTEIN YOEF"/>
    <property type="match status" value="1"/>
</dbReference>
<name>A0A6M0H5D8_9CLOT</name>
<dbReference type="InterPro" id="IPR027417">
    <property type="entry name" value="P-loop_NTPase"/>
</dbReference>
<protein>
    <submittedName>
        <fullName evidence="2">EutP/PduV family microcompartment system protein</fullName>
    </submittedName>
</protein>
<dbReference type="GO" id="GO:0006576">
    <property type="term" value="P:biogenic amine metabolic process"/>
    <property type="evidence" value="ECO:0007669"/>
    <property type="project" value="InterPro"/>
</dbReference>
<comment type="caution">
    <text evidence="2">The sequence shown here is derived from an EMBL/GenBank/DDBJ whole genome shotgun (WGS) entry which is preliminary data.</text>
</comment>
<gene>
    <name evidence="2" type="primary">eutP</name>
    <name evidence="2" type="ORF">G3M99_07980</name>
</gene>
<dbReference type="SUPFAM" id="SSF52540">
    <property type="entry name" value="P-loop containing nucleoside triphosphate hydrolases"/>
    <property type="match status" value="1"/>
</dbReference>
<evidence type="ECO:0000256" key="1">
    <source>
        <dbReference type="PIRNR" id="PIRNR036409"/>
    </source>
</evidence>
<keyword evidence="3" id="KW-1185">Reference proteome</keyword>